<dbReference type="RefSeq" id="WP_094502108.1">
    <property type="nucleotide sequence ID" value="NZ_CAWNHI010000002.1"/>
</dbReference>
<dbReference type="InterPro" id="IPR011006">
    <property type="entry name" value="CheY-like_superfamily"/>
</dbReference>
<keyword evidence="1" id="KW-0597">Phosphoprotein</keyword>
<feature type="domain" description="HDOD" evidence="3">
    <location>
        <begin position="146"/>
        <end position="330"/>
    </location>
</feature>
<name>A0A223N444_9VIBR</name>
<dbReference type="PANTHER" id="PTHR33525:SF5">
    <property type="entry name" value="TWO COMPONENT SIGNAL TRANSDUCTION SYSTEM RESPONSE REGULATOR"/>
    <property type="match status" value="1"/>
</dbReference>
<evidence type="ECO:0000313" key="5">
    <source>
        <dbReference type="Proteomes" id="UP000215148"/>
    </source>
</evidence>
<dbReference type="GO" id="GO:0000160">
    <property type="term" value="P:phosphorelay signal transduction system"/>
    <property type="evidence" value="ECO:0007669"/>
    <property type="project" value="InterPro"/>
</dbReference>
<dbReference type="InterPro" id="IPR014626">
    <property type="entry name" value="Sig_transdc_resp-reg_put"/>
</dbReference>
<dbReference type="KEGG" id="vqi:CCZ37_15305"/>
<feature type="modified residue" description="4-aspartylphosphate" evidence="1">
    <location>
        <position position="61"/>
    </location>
</feature>
<evidence type="ECO:0000259" key="2">
    <source>
        <dbReference type="PROSITE" id="PS50110"/>
    </source>
</evidence>
<dbReference type="Gene3D" id="3.40.50.2300">
    <property type="match status" value="1"/>
</dbReference>
<sequence length="383" mass="43147">MELNALKVICVDDDEFMLKAIGRLIRRLRPDWQLMLVSDPLAWKEEWHKVHDELPAIIISDLLMPKLRGDELLEEFRNRYPQVVRVLLTGDTTNKLPQKAHAYSHFVIPKPFTEDDFERLFVCTERLYQMPFNDECRTKLGGFADLPVLPTSVRRLQQTIASPTCDITAIADTISHEPALVARVFQIANSSYFGFRRHTESLSEAVGRLGATLIETIAVSLLCHHTHHYVSRHEHQKVAEQALRVSCIAQLLAKQFECSRLDQDRVFVASLLTSIGTLILLEEGAALDAVDSFIGLQNGYADSHIIAAYVLIIWGYDIEIGDIILNQGKSDFPEDKLLLLGSIVGLATRIEISSNDVDYQAIMDSVPDVVAAVLNELKPMFIE</sequence>
<protein>
    <recommendedName>
        <fullName evidence="6">Response regulator</fullName>
    </recommendedName>
</protein>
<keyword evidence="5" id="KW-1185">Reference proteome</keyword>
<organism evidence="4 5">
    <name type="scientific">Vibrio qinghaiensis</name>
    <dbReference type="NCBI Taxonomy" id="2025808"/>
    <lineage>
        <taxon>Bacteria</taxon>
        <taxon>Pseudomonadati</taxon>
        <taxon>Pseudomonadota</taxon>
        <taxon>Gammaproteobacteria</taxon>
        <taxon>Vibrionales</taxon>
        <taxon>Vibrionaceae</taxon>
        <taxon>Vibrio</taxon>
    </lineage>
</organism>
<dbReference type="Pfam" id="PF00072">
    <property type="entry name" value="Response_reg"/>
    <property type="match status" value="1"/>
</dbReference>
<dbReference type="InterPro" id="IPR001789">
    <property type="entry name" value="Sig_transdc_resp-reg_receiver"/>
</dbReference>
<evidence type="ECO:0000313" key="4">
    <source>
        <dbReference type="EMBL" id="ASU24493.1"/>
    </source>
</evidence>
<dbReference type="AlphaFoldDB" id="A0A223N444"/>
<dbReference type="PROSITE" id="PS51833">
    <property type="entry name" value="HDOD"/>
    <property type="match status" value="1"/>
</dbReference>
<gene>
    <name evidence="4" type="ORF">CCZ37_15305</name>
</gene>
<dbReference type="Pfam" id="PF08668">
    <property type="entry name" value="HDOD"/>
    <property type="match status" value="1"/>
</dbReference>
<evidence type="ECO:0008006" key="6">
    <source>
        <dbReference type="Google" id="ProtNLM"/>
    </source>
</evidence>
<evidence type="ECO:0000256" key="1">
    <source>
        <dbReference type="PROSITE-ProRule" id="PRU00169"/>
    </source>
</evidence>
<dbReference type="PIRSF" id="PIRSF036883">
    <property type="entry name" value="RR_HD-GYP_mod"/>
    <property type="match status" value="1"/>
</dbReference>
<feature type="domain" description="Response regulatory" evidence="2">
    <location>
        <begin position="7"/>
        <end position="125"/>
    </location>
</feature>
<dbReference type="SUPFAM" id="SSF52172">
    <property type="entry name" value="CheY-like"/>
    <property type="match status" value="1"/>
</dbReference>
<dbReference type="SUPFAM" id="SSF109604">
    <property type="entry name" value="HD-domain/PDEase-like"/>
    <property type="match status" value="1"/>
</dbReference>
<dbReference type="PROSITE" id="PS50110">
    <property type="entry name" value="RESPONSE_REGULATORY"/>
    <property type="match status" value="1"/>
</dbReference>
<dbReference type="PANTHER" id="PTHR33525">
    <property type="match status" value="1"/>
</dbReference>
<evidence type="ECO:0000259" key="3">
    <source>
        <dbReference type="PROSITE" id="PS51833"/>
    </source>
</evidence>
<dbReference type="Proteomes" id="UP000215148">
    <property type="component" value="Chromosome 2"/>
</dbReference>
<dbReference type="InterPro" id="IPR052340">
    <property type="entry name" value="RNase_Y/CdgJ"/>
</dbReference>
<dbReference type="SMART" id="SM00448">
    <property type="entry name" value="REC"/>
    <property type="match status" value="1"/>
</dbReference>
<dbReference type="Gene3D" id="1.10.3210.10">
    <property type="entry name" value="Hypothetical protein af1432"/>
    <property type="match status" value="1"/>
</dbReference>
<proteinExistence type="predicted"/>
<dbReference type="EMBL" id="CP022742">
    <property type="protein sequence ID" value="ASU24493.1"/>
    <property type="molecule type" value="Genomic_DNA"/>
</dbReference>
<accession>A0A223N444</accession>
<reference evidence="4 5" key="1">
    <citation type="submission" date="2017-08" db="EMBL/GenBank/DDBJ databases">
        <title>The Vibrio qinghaiensis sp.-Q67 is a luminous bacteria isolated firstly from Qinghai lake, Qinghai province, China, which has been proved to be very sensitive to detect environmental and food pollutants. Therefore, complete genome analysis of V. qinghaiensis sp.-Q67 highlights the potential application of this strain on detection of hazards in the contaminated environments.</title>
        <authorList>
            <person name="Gong L."/>
        </authorList>
    </citation>
    <scope>NUCLEOTIDE SEQUENCE [LARGE SCALE GENOMIC DNA]</scope>
    <source>
        <strain evidence="4 5">Q67</strain>
    </source>
</reference>
<dbReference type="InterPro" id="IPR013976">
    <property type="entry name" value="HDOD"/>
</dbReference>